<gene>
    <name evidence="3" type="ORF">MCHLO_07809</name>
</gene>
<feature type="compositionally biased region" description="Polar residues" evidence="1">
    <location>
        <begin position="49"/>
        <end position="59"/>
    </location>
</feature>
<sequence>MYHCLRLYPLTLFDAIVVLSFVRRSGRCTRIRRLAFSRLRQQPLRHEVSSQPNHPSSFQPREMRFVLDQPQDDDDEELTRSKDDRENAPPR</sequence>
<accession>A0ABQ0LHE7</accession>
<reference evidence="3" key="1">
    <citation type="submission" date="2014-09" db="EMBL/GenBank/DDBJ databases">
        <title>Genome sequence of the luminous mushroom Mycena chlorophos for searching fungal bioluminescence genes.</title>
        <authorList>
            <person name="Tanaka Y."/>
            <person name="Kasuga D."/>
            <person name="Oba Y."/>
            <person name="Hase S."/>
            <person name="Sato K."/>
            <person name="Oba Y."/>
            <person name="Sakakibara Y."/>
        </authorList>
    </citation>
    <scope>NUCLEOTIDE SEQUENCE</scope>
</reference>
<protein>
    <recommendedName>
        <fullName evidence="5">Secreted protein</fullName>
    </recommendedName>
</protein>
<evidence type="ECO:0000313" key="3">
    <source>
        <dbReference type="EMBL" id="GAT50586.1"/>
    </source>
</evidence>
<evidence type="ECO:0008006" key="5">
    <source>
        <dbReference type="Google" id="ProtNLM"/>
    </source>
</evidence>
<feature type="compositionally biased region" description="Basic and acidic residues" evidence="1">
    <location>
        <begin position="78"/>
        <end position="91"/>
    </location>
</feature>
<feature type="region of interest" description="Disordered" evidence="1">
    <location>
        <begin position="44"/>
        <end position="91"/>
    </location>
</feature>
<evidence type="ECO:0000256" key="2">
    <source>
        <dbReference type="SAM" id="Phobius"/>
    </source>
</evidence>
<keyword evidence="2" id="KW-1133">Transmembrane helix</keyword>
<keyword evidence="2" id="KW-0472">Membrane</keyword>
<name>A0ABQ0LHE7_MYCCL</name>
<dbReference type="Proteomes" id="UP000815677">
    <property type="component" value="Unassembled WGS sequence"/>
</dbReference>
<keyword evidence="4" id="KW-1185">Reference proteome</keyword>
<proteinExistence type="predicted"/>
<feature type="transmembrane region" description="Helical" evidence="2">
    <location>
        <begin position="6"/>
        <end position="23"/>
    </location>
</feature>
<keyword evidence="2" id="KW-0812">Transmembrane</keyword>
<dbReference type="EMBL" id="DF846523">
    <property type="protein sequence ID" value="GAT50586.1"/>
    <property type="molecule type" value="Genomic_DNA"/>
</dbReference>
<evidence type="ECO:0000256" key="1">
    <source>
        <dbReference type="SAM" id="MobiDB-lite"/>
    </source>
</evidence>
<evidence type="ECO:0000313" key="4">
    <source>
        <dbReference type="Proteomes" id="UP000815677"/>
    </source>
</evidence>
<organism evidence="3 4">
    <name type="scientific">Mycena chlorophos</name>
    <name type="common">Agaric fungus</name>
    <name type="synonym">Agaricus chlorophos</name>
    <dbReference type="NCBI Taxonomy" id="658473"/>
    <lineage>
        <taxon>Eukaryota</taxon>
        <taxon>Fungi</taxon>
        <taxon>Dikarya</taxon>
        <taxon>Basidiomycota</taxon>
        <taxon>Agaricomycotina</taxon>
        <taxon>Agaricomycetes</taxon>
        <taxon>Agaricomycetidae</taxon>
        <taxon>Agaricales</taxon>
        <taxon>Marasmiineae</taxon>
        <taxon>Mycenaceae</taxon>
        <taxon>Mycena</taxon>
    </lineage>
</organism>